<dbReference type="Proteomes" id="UP000177269">
    <property type="component" value="Unassembled WGS sequence"/>
</dbReference>
<name>A0A1G2NZW2_9BACT</name>
<accession>A0A1G2NZW2</accession>
<reference evidence="1 2" key="1">
    <citation type="journal article" date="2016" name="Nat. Commun.">
        <title>Thousands of microbial genomes shed light on interconnected biogeochemical processes in an aquifer system.</title>
        <authorList>
            <person name="Anantharaman K."/>
            <person name="Brown C.T."/>
            <person name="Hug L.A."/>
            <person name="Sharon I."/>
            <person name="Castelle C.J."/>
            <person name="Probst A.J."/>
            <person name="Thomas B.C."/>
            <person name="Singh A."/>
            <person name="Wilkins M.J."/>
            <person name="Karaoz U."/>
            <person name="Brodie E.L."/>
            <person name="Williams K.H."/>
            <person name="Hubbard S.S."/>
            <person name="Banfield J.F."/>
        </authorList>
    </citation>
    <scope>NUCLEOTIDE SEQUENCE [LARGE SCALE GENOMIC DNA]</scope>
</reference>
<comment type="caution">
    <text evidence="1">The sequence shown here is derived from an EMBL/GenBank/DDBJ whole genome shotgun (WGS) entry which is preliminary data.</text>
</comment>
<evidence type="ECO:0000313" key="2">
    <source>
        <dbReference type="Proteomes" id="UP000177269"/>
    </source>
</evidence>
<evidence type="ECO:0008006" key="3">
    <source>
        <dbReference type="Google" id="ProtNLM"/>
    </source>
</evidence>
<dbReference type="InterPro" id="IPR014942">
    <property type="entry name" value="AbiEii"/>
</dbReference>
<proteinExistence type="predicted"/>
<organism evidence="1 2">
    <name type="scientific">Candidatus Taylorbacteria bacterium RIFCSPLOWO2_12_FULL_43_20</name>
    <dbReference type="NCBI Taxonomy" id="1802332"/>
    <lineage>
        <taxon>Bacteria</taxon>
        <taxon>Candidatus Tayloriibacteriota</taxon>
    </lineage>
</organism>
<dbReference type="EMBL" id="MHSK01000030">
    <property type="protein sequence ID" value="OHA41610.1"/>
    <property type="molecule type" value="Genomic_DNA"/>
</dbReference>
<sequence length="225" mass="26103">MDTSASKRIDLHYESLPKNTVKAFEFLSTQSWLETGGWYLAGGTALALQTGHRKSVDLDFFTIEKDFTATDVLSHFVNVPSWKTEMDRKNTIYGSFEGAKVSFIAYPFFVPKTEYVHFGSIRIIQPRDIAVMKIIAVSQRGRKRDFFDLYWTAHHLETLEETIRRLPEQYPSVAHDYHHILKALVYFDDAESDPDPELNFNVDWKEVKSFFEKEIPLILNKLIGD</sequence>
<dbReference type="AlphaFoldDB" id="A0A1G2NZW2"/>
<dbReference type="Pfam" id="PF08843">
    <property type="entry name" value="AbiEii"/>
    <property type="match status" value="2"/>
</dbReference>
<evidence type="ECO:0000313" key="1">
    <source>
        <dbReference type="EMBL" id="OHA41610.1"/>
    </source>
</evidence>
<gene>
    <name evidence="1" type="ORF">A3G52_00695</name>
</gene>
<protein>
    <recommendedName>
        <fullName evidence="3">Nucleotidyl transferase AbiEii/AbiGii toxin family protein</fullName>
    </recommendedName>
</protein>